<dbReference type="AlphaFoldDB" id="A0A1M5TYR9"/>
<keyword evidence="2" id="KW-1185">Reference proteome</keyword>
<evidence type="ECO:0000313" key="2">
    <source>
        <dbReference type="Proteomes" id="UP000186132"/>
    </source>
</evidence>
<gene>
    <name evidence="1" type="ORF">SAMN05443575_4084</name>
</gene>
<name>A0A1M5TYR9_9ACTN</name>
<sequence length="86" mass="9919">MTVTFRERPGFEVQDKHEVADHLTTKIDDDLGIREYAASPRPAHEIRVVKSWHGQPANRHVTVEHWHNGRHICTAHVHRLGQITGM</sequence>
<proteinExistence type="predicted"/>
<evidence type="ECO:0000313" key="1">
    <source>
        <dbReference type="EMBL" id="SHH55975.1"/>
    </source>
</evidence>
<dbReference type="EMBL" id="FQVU01000007">
    <property type="protein sequence ID" value="SHH55975.1"/>
    <property type="molecule type" value="Genomic_DNA"/>
</dbReference>
<reference evidence="2" key="1">
    <citation type="submission" date="2016-11" db="EMBL/GenBank/DDBJ databases">
        <authorList>
            <person name="Varghese N."/>
            <person name="Submissions S."/>
        </authorList>
    </citation>
    <scope>NUCLEOTIDE SEQUENCE [LARGE SCALE GENOMIC DNA]</scope>
    <source>
        <strain evidence="2">DSM 45627</strain>
    </source>
</reference>
<dbReference type="Proteomes" id="UP000186132">
    <property type="component" value="Unassembled WGS sequence"/>
</dbReference>
<dbReference type="STRING" id="1206085.SAMN05443575_4084"/>
<dbReference type="RefSeq" id="WP_073392282.1">
    <property type="nucleotide sequence ID" value="NZ_FQVU01000007.1"/>
</dbReference>
<protein>
    <submittedName>
        <fullName evidence="1">Uncharacterized protein</fullName>
    </submittedName>
</protein>
<accession>A0A1M5TYR9</accession>
<organism evidence="1 2">
    <name type="scientific">Jatrophihabitans endophyticus</name>
    <dbReference type="NCBI Taxonomy" id="1206085"/>
    <lineage>
        <taxon>Bacteria</taxon>
        <taxon>Bacillati</taxon>
        <taxon>Actinomycetota</taxon>
        <taxon>Actinomycetes</taxon>
        <taxon>Jatrophihabitantales</taxon>
        <taxon>Jatrophihabitantaceae</taxon>
        <taxon>Jatrophihabitans</taxon>
    </lineage>
</organism>